<dbReference type="InterPro" id="IPR032816">
    <property type="entry name" value="VTT_dom"/>
</dbReference>
<feature type="domain" description="VTT" evidence="2">
    <location>
        <begin position="53"/>
        <end position="157"/>
    </location>
</feature>
<evidence type="ECO:0000313" key="4">
    <source>
        <dbReference type="Proteomes" id="UP000066549"/>
    </source>
</evidence>
<dbReference type="AlphaFoldDB" id="A0A0H4IZ09"/>
<dbReference type="InterPro" id="IPR051311">
    <property type="entry name" value="DedA_domain"/>
</dbReference>
<name>A0A0H4IZ09_9PROT</name>
<keyword evidence="1" id="KW-1133">Transmembrane helix</keyword>
<dbReference type="Pfam" id="PF09335">
    <property type="entry name" value="VTT_dom"/>
    <property type="match status" value="1"/>
</dbReference>
<keyword evidence="1" id="KW-0812">Transmembrane</keyword>
<feature type="transmembrane region" description="Helical" evidence="1">
    <location>
        <begin position="98"/>
        <end position="116"/>
    </location>
</feature>
<dbReference type="PANTHER" id="PTHR42709:SF11">
    <property type="entry name" value="DEDA FAMILY PROTEIN"/>
    <property type="match status" value="1"/>
</dbReference>
<evidence type="ECO:0000256" key="1">
    <source>
        <dbReference type="SAM" id="Phobius"/>
    </source>
</evidence>
<sequence length="194" mass="22077">MSIFKKTYTKTIELSAKPAATFYLFLLSFTEASFFIVPPDVMLAPMCLAQPKRIWKLTLIAILGSVLGGVLGYFIGMYGFNLVQPYIEQYGYQSHYDLALQWFADWGFWAIFIAAVTPIPYKIFTIAAGALMMNLPLFLIASFLGRGLRLFGVACFVKFFGERVDYFIQRYINQLGWFITGLIGIVIIFEFLTN</sequence>
<protein>
    <submittedName>
        <fullName evidence="3">Lipoprotein</fullName>
    </submittedName>
</protein>
<dbReference type="OrthoDB" id="9810270at2"/>
<dbReference type="Proteomes" id="UP000066549">
    <property type="component" value="Chromosome"/>
</dbReference>
<accession>A0A0H4IZ09</accession>
<feature type="transmembrane region" description="Helical" evidence="1">
    <location>
        <begin position="175"/>
        <end position="192"/>
    </location>
</feature>
<feature type="transmembrane region" description="Helical" evidence="1">
    <location>
        <begin position="20"/>
        <end position="37"/>
    </location>
</feature>
<gene>
    <name evidence="3" type="ORF">VI33_06115</name>
</gene>
<organism evidence="3 4">
    <name type="scientific">Methylophilales bacterium MBRS-H7</name>
    <dbReference type="NCBI Taxonomy" id="1623450"/>
    <lineage>
        <taxon>Bacteria</taxon>
        <taxon>Pseudomonadati</taxon>
        <taxon>Pseudomonadota</taxon>
        <taxon>Betaproteobacteria</taxon>
        <taxon>Nitrosomonadales</taxon>
        <taxon>OM43 clade</taxon>
    </lineage>
</organism>
<keyword evidence="4" id="KW-1185">Reference proteome</keyword>
<dbReference type="PANTHER" id="PTHR42709">
    <property type="entry name" value="ALKALINE PHOSPHATASE LIKE PROTEIN"/>
    <property type="match status" value="1"/>
</dbReference>
<dbReference type="GO" id="GO:0005886">
    <property type="term" value="C:plasma membrane"/>
    <property type="evidence" value="ECO:0007669"/>
    <property type="project" value="TreeGrafter"/>
</dbReference>
<feature type="transmembrane region" description="Helical" evidence="1">
    <location>
        <begin position="123"/>
        <end position="144"/>
    </location>
</feature>
<feature type="transmembrane region" description="Helical" evidence="1">
    <location>
        <begin position="57"/>
        <end position="78"/>
    </location>
</feature>
<keyword evidence="1" id="KW-0472">Membrane</keyword>
<evidence type="ECO:0000313" key="3">
    <source>
        <dbReference type="EMBL" id="AKO66241.1"/>
    </source>
</evidence>
<keyword evidence="3" id="KW-0449">Lipoprotein</keyword>
<dbReference type="EMBL" id="CP011002">
    <property type="protein sequence ID" value="AKO66241.1"/>
    <property type="molecule type" value="Genomic_DNA"/>
</dbReference>
<reference evidence="3 4" key="1">
    <citation type="submission" date="2015-03" db="EMBL/GenBank/DDBJ databases">
        <title>Comparative analysis of the OM43 clade including a novel species from Red Sea uncovers genomic and metabolic diversity among marine methylotrophs.</title>
        <authorList>
            <person name="Jimenez-Infante F."/>
            <person name="Ngugi D.K."/>
            <person name="Vinu M."/>
            <person name="Alam I."/>
            <person name="Kamau A."/>
            <person name="Blom J."/>
            <person name="Bajic V.B."/>
            <person name="Stingl U."/>
        </authorList>
    </citation>
    <scope>NUCLEOTIDE SEQUENCE [LARGE SCALE GENOMIC DNA]</scope>
    <source>
        <strain evidence="3 4">MBRSH7</strain>
    </source>
</reference>
<proteinExistence type="predicted"/>
<evidence type="ECO:0000259" key="2">
    <source>
        <dbReference type="Pfam" id="PF09335"/>
    </source>
</evidence>